<feature type="region of interest" description="Disordered" evidence="1">
    <location>
        <begin position="77"/>
        <end position="104"/>
    </location>
</feature>
<dbReference type="EMBL" id="JAUSQZ010000001">
    <property type="protein sequence ID" value="MDP9828087.1"/>
    <property type="molecule type" value="Genomic_DNA"/>
</dbReference>
<dbReference type="Gene3D" id="1.10.10.10">
    <property type="entry name" value="Winged helix-like DNA-binding domain superfamily/Winged helix DNA-binding domain"/>
    <property type="match status" value="2"/>
</dbReference>
<evidence type="ECO:0000256" key="1">
    <source>
        <dbReference type="SAM" id="MobiDB-lite"/>
    </source>
</evidence>
<dbReference type="InterPro" id="IPR036388">
    <property type="entry name" value="WH-like_DNA-bd_sf"/>
</dbReference>
<feature type="region of interest" description="Disordered" evidence="1">
    <location>
        <begin position="1"/>
        <end position="33"/>
    </location>
</feature>
<evidence type="ECO:0000256" key="2">
    <source>
        <dbReference type="SAM" id="Phobius"/>
    </source>
</evidence>
<feature type="domain" description="Putative host cell surface-exposed lipoprotein Ltp-like HTH region" evidence="3">
    <location>
        <begin position="158"/>
        <end position="200"/>
    </location>
</feature>
<dbReference type="InterPro" id="IPR011434">
    <property type="entry name" value="Ltp-like_HTH"/>
</dbReference>
<dbReference type="Proteomes" id="UP001235712">
    <property type="component" value="Unassembled WGS sequence"/>
</dbReference>
<accession>A0ABT9P5Y3</accession>
<feature type="domain" description="Putative host cell surface-exposed lipoprotein Ltp-like HTH region" evidence="3">
    <location>
        <begin position="109"/>
        <end position="152"/>
    </location>
</feature>
<keyword evidence="2" id="KW-0812">Transmembrane</keyword>
<name>A0ABT9P5Y3_9ACTN</name>
<evidence type="ECO:0000313" key="5">
    <source>
        <dbReference type="Proteomes" id="UP001235712"/>
    </source>
</evidence>
<evidence type="ECO:0000259" key="3">
    <source>
        <dbReference type="Pfam" id="PF07553"/>
    </source>
</evidence>
<feature type="compositionally biased region" description="Low complexity" evidence="1">
    <location>
        <begin position="1"/>
        <end position="23"/>
    </location>
</feature>
<comment type="caution">
    <text evidence="4">The sequence shown here is derived from an EMBL/GenBank/DDBJ whole genome shotgun (WGS) entry which is preliminary data.</text>
</comment>
<reference evidence="4 5" key="1">
    <citation type="submission" date="2023-07" db="EMBL/GenBank/DDBJ databases">
        <title>Sequencing the genomes of 1000 actinobacteria strains.</title>
        <authorList>
            <person name="Klenk H.-P."/>
        </authorList>
    </citation>
    <scope>NUCLEOTIDE SEQUENCE [LARGE SCALE GENOMIC DNA]</scope>
    <source>
        <strain evidence="4 5">DSM 44388</strain>
    </source>
</reference>
<proteinExistence type="predicted"/>
<feature type="transmembrane region" description="Helical" evidence="2">
    <location>
        <begin position="39"/>
        <end position="62"/>
    </location>
</feature>
<dbReference type="Pfam" id="PF07553">
    <property type="entry name" value="Lipoprotein_Ltp"/>
    <property type="match status" value="2"/>
</dbReference>
<evidence type="ECO:0000313" key="4">
    <source>
        <dbReference type="EMBL" id="MDP9828087.1"/>
    </source>
</evidence>
<sequence>MSSNQGRPQGPQDGSSQGPQHYYPQPPQKKKSWPRRHPILLTFLVLCVLGLGSCTALVAVVASDPQVQNAIEEVQASAEAQAEDNTNDNAKETEAEEVEDEGPKLTLAEENAVGKAQSYLDSGMGFSKKGLVEQLKYEGFDAADAKTAVDTLGSARLWNEQAAAKAQSYMDSQSFSASGLAEQLKYEGFTAKQVAYGVKSVGY</sequence>
<keyword evidence="2" id="KW-1133">Transmembrane helix</keyword>
<keyword evidence="2" id="KW-0472">Membrane</keyword>
<protein>
    <recommendedName>
        <fullName evidence="3">Putative host cell surface-exposed lipoprotein Ltp-like HTH region domain-containing protein</fullName>
    </recommendedName>
</protein>
<gene>
    <name evidence="4" type="ORF">J2S57_003836</name>
</gene>
<organism evidence="4 5">
    <name type="scientific">Kineosporia succinea</name>
    <dbReference type="NCBI Taxonomy" id="84632"/>
    <lineage>
        <taxon>Bacteria</taxon>
        <taxon>Bacillati</taxon>
        <taxon>Actinomycetota</taxon>
        <taxon>Actinomycetes</taxon>
        <taxon>Kineosporiales</taxon>
        <taxon>Kineosporiaceae</taxon>
        <taxon>Kineosporia</taxon>
    </lineage>
</organism>
<keyword evidence="5" id="KW-1185">Reference proteome</keyword>
<dbReference type="RefSeq" id="WP_307244913.1">
    <property type="nucleotide sequence ID" value="NZ_JAUSQZ010000001.1"/>
</dbReference>